<feature type="transmembrane region" description="Helical" evidence="17">
    <location>
        <begin position="152"/>
        <end position="169"/>
    </location>
</feature>
<evidence type="ECO:0000256" key="2">
    <source>
        <dbReference type="ARBA" id="ARBA00004805"/>
    </source>
</evidence>
<feature type="transmembrane region" description="Helical" evidence="17">
    <location>
        <begin position="113"/>
        <end position="131"/>
    </location>
</feature>
<comment type="caution">
    <text evidence="19">The sequence shown here is derived from an EMBL/GenBank/DDBJ whole genome shotgun (WGS) entry which is preliminary data.</text>
</comment>
<feature type="binding site" evidence="17">
    <location>
        <position position="69"/>
    </location>
    <ligand>
        <name>a CDP-1,2-diacyl-sn-glycerol</name>
        <dbReference type="ChEBI" id="CHEBI:58332"/>
    </ligand>
</feature>
<dbReference type="RefSeq" id="WP_141922475.1">
    <property type="nucleotide sequence ID" value="NZ_VFQC01000001.1"/>
</dbReference>
<comment type="function">
    <text evidence="17">Catalyzes the conjugation of the 1'-hydroxyl group of D-myo-inositol-3-phosphate (also named L-myo-inositol-1-phosphate) with a lipid tail of cytidine diphosphate diacylglycerol (CDP-DAG), forming phosphatidylinositol phosphate (PIP) and CMP. PIP is a precursor of phosphatidylinositol (PI) which is an essential lipid required for cell wall formation.</text>
</comment>
<dbReference type="PROSITE" id="PS00379">
    <property type="entry name" value="CDP_ALCOHOL_P_TRANSF"/>
    <property type="match status" value="1"/>
</dbReference>
<comment type="caution">
    <text evidence="17">Lacks conserved residue(s) required for the propagation of feature annotation.</text>
</comment>
<keyword evidence="17" id="KW-1208">Phospholipid metabolism</keyword>
<keyword evidence="20" id="KW-1185">Reference proteome</keyword>
<dbReference type="OrthoDB" id="116551at2"/>
<protein>
    <recommendedName>
        <fullName evidence="14 17">Phosphatidylinositol phosphate synthase</fullName>
        <shortName evidence="17">PIP synthase</shortName>
        <ecNumber evidence="17">2.7.8.-</ecNumber>
    </recommendedName>
    <alternativeName>
        <fullName evidence="15 17">CDP-diacylglycerol--D-myo-inositol-3-phosphate 3-phosphatidyltransferase</fullName>
    </alternativeName>
</protein>
<evidence type="ECO:0000256" key="16">
    <source>
        <dbReference type="ARBA" id="ARBA00048865"/>
    </source>
</evidence>
<feature type="transmembrane region" description="Helical" evidence="17">
    <location>
        <begin position="51"/>
        <end position="71"/>
    </location>
</feature>
<keyword evidence="6 17" id="KW-1003">Cell membrane</keyword>
<dbReference type="UniPathway" id="UPA00220"/>
<reference evidence="19 20" key="1">
    <citation type="submission" date="2019-06" db="EMBL/GenBank/DDBJ databases">
        <title>Sequencing the genomes of 1000 actinobacteria strains.</title>
        <authorList>
            <person name="Klenk H.-P."/>
        </authorList>
    </citation>
    <scope>NUCLEOTIDE SEQUENCE [LARGE SCALE GENOMIC DNA]</scope>
    <source>
        <strain evidence="19 20">DSM 45015</strain>
    </source>
</reference>
<feature type="binding site" evidence="17">
    <location>
        <position position="86"/>
    </location>
    <ligand>
        <name>Mg(2+)</name>
        <dbReference type="ChEBI" id="CHEBI:18420"/>
        <label>2</label>
    </ligand>
</feature>
<dbReference type="AlphaFoldDB" id="A0A543NHA7"/>
<dbReference type="EMBL" id="VFQC01000001">
    <property type="protein sequence ID" value="TQN31236.1"/>
    <property type="molecule type" value="Genomic_DNA"/>
</dbReference>
<evidence type="ECO:0000256" key="17">
    <source>
        <dbReference type="HAMAP-Rule" id="MF_02241"/>
    </source>
</evidence>
<comment type="catalytic activity">
    <reaction evidence="13 17">
        <text>1,2-di-(9Z-octadecenoyl)-sn-glycero-3-cytidine-5'-diphosphate + 1D-myo-inositol 3-phosphate = 1,2-di-(9Z-octadecenoyl)-sn-glycero-3-phospho-(1D-myo-inositol-3-phosphate) + CMP + H(+)</text>
        <dbReference type="Rhea" id="RHEA:61216"/>
        <dbReference type="ChEBI" id="CHEBI:15378"/>
        <dbReference type="ChEBI" id="CHEBI:58401"/>
        <dbReference type="ChEBI" id="CHEBI:60377"/>
        <dbReference type="ChEBI" id="CHEBI:85356"/>
        <dbReference type="ChEBI" id="CHEBI:144472"/>
    </reaction>
</comment>
<dbReference type="Pfam" id="PF01066">
    <property type="entry name" value="CDP-OH_P_transf"/>
    <property type="match status" value="1"/>
</dbReference>
<comment type="pathway">
    <text evidence="3">Lipid metabolism.</text>
</comment>
<evidence type="ECO:0000256" key="5">
    <source>
        <dbReference type="ARBA" id="ARBA00011738"/>
    </source>
</evidence>
<comment type="similarity">
    <text evidence="4 17 18">Belongs to the CDP-alcohol phosphatidyltransferase class-I family.</text>
</comment>
<accession>A0A543NHA7</accession>
<comment type="subcellular location">
    <subcellularLocation>
        <location evidence="1 17">Cell membrane</location>
        <topology evidence="1 17">Multi-pass membrane protein</topology>
    </subcellularLocation>
</comment>
<keyword evidence="17" id="KW-0594">Phospholipid biosynthesis</keyword>
<feature type="binding site" evidence="17">
    <location>
        <position position="79"/>
    </location>
    <ligand>
        <name>a CDP-1,2-diacyl-sn-glycerol</name>
        <dbReference type="ChEBI" id="CHEBI:58332"/>
    </ligand>
</feature>
<dbReference type="InterPro" id="IPR048254">
    <property type="entry name" value="CDP_ALCOHOL_P_TRANSF_CS"/>
</dbReference>
<dbReference type="HAMAP" id="MF_02241">
    <property type="entry name" value="PIP_synthase"/>
    <property type="match status" value="1"/>
</dbReference>
<feature type="binding site" evidence="17">
    <location>
        <position position="65"/>
    </location>
    <ligand>
        <name>Mg(2+)</name>
        <dbReference type="ChEBI" id="CHEBI:18420"/>
        <label>2</label>
    </ligand>
</feature>
<keyword evidence="9 17" id="KW-0479">Metal-binding</keyword>
<feature type="binding site" evidence="17">
    <location>
        <position position="86"/>
    </location>
    <ligand>
        <name>Mg(2+)</name>
        <dbReference type="ChEBI" id="CHEBI:18420"/>
        <label>1</label>
    </ligand>
</feature>
<feature type="active site" description="Proton acceptor" evidence="17">
    <location>
        <position position="90"/>
    </location>
</feature>
<evidence type="ECO:0000256" key="15">
    <source>
        <dbReference type="ARBA" id="ARBA00033137"/>
    </source>
</evidence>
<evidence type="ECO:0000256" key="11">
    <source>
        <dbReference type="ARBA" id="ARBA00022989"/>
    </source>
</evidence>
<dbReference type="GO" id="GO:0000287">
    <property type="term" value="F:magnesium ion binding"/>
    <property type="evidence" value="ECO:0007669"/>
    <property type="project" value="UniProtKB-UniRule"/>
</dbReference>
<feature type="binding site" evidence="17">
    <location>
        <position position="90"/>
    </location>
    <ligand>
        <name>Mg(2+)</name>
        <dbReference type="ChEBI" id="CHEBI:18420"/>
        <label>2</label>
    </ligand>
</feature>
<evidence type="ECO:0000256" key="3">
    <source>
        <dbReference type="ARBA" id="ARBA00005189"/>
    </source>
</evidence>
<evidence type="ECO:0000313" key="19">
    <source>
        <dbReference type="EMBL" id="TQN31236.1"/>
    </source>
</evidence>
<proteinExistence type="inferred from homology"/>
<comment type="subunit">
    <text evidence="5 17">Homodimer.</text>
</comment>
<dbReference type="Gene3D" id="1.20.120.1760">
    <property type="match status" value="1"/>
</dbReference>
<dbReference type="GO" id="GO:0016780">
    <property type="term" value="F:phosphotransferase activity, for other substituted phosphate groups"/>
    <property type="evidence" value="ECO:0007669"/>
    <property type="project" value="UniProtKB-UniRule"/>
</dbReference>
<dbReference type="GO" id="GO:0008654">
    <property type="term" value="P:phospholipid biosynthetic process"/>
    <property type="evidence" value="ECO:0007669"/>
    <property type="project" value="UniProtKB-UniRule"/>
</dbReference>
<dbReference type="InterPro" id="IPR000462">
    <property type="entry name" value="CDP-OH_P_trans"/>
</dbReference>
<dbReference type="Proteomes" id="UP000317422">
    <property type="component" value="Unassembled WGS sequence"/>
</dbReference>
<comment type="catalytic activity">
    <reaction evidence="16 17">
        <text>a CDP-1,2-diacyl-sn-glycerol + 1D-myo-inositol 3-phosphate = a 1,2-diacyl-sn-glycero-3-phospho-(1D-myo-inositol-3-phosphate) + CMP + H(+)</text>
        <dbReference type="Rhea" id="RHEA:60504"/>
        <dbReference type="ChEBI" id="CHEBI:15378"/>
        <dbReference type="ChEBI" id="CHEBI:58088"/>
        <dbReference type="ChEBI" id="CHEBI:58332"/>
        <dbReference type="ChEBI" id="CHEBI:58401"/>
        <dbReference type="ChEBI" id="CHEBI:60377"/>
    </reaction>
</comment>
<feature type="binding site" evidence="17">
    <location>
        <position position="68"/>
    </location>
    <ligand>
        <name>Mg(2+)</name>
        <dbReference type="ChEBI" id="CHEBI:18420"/>
        <label>1</label>
    </ligand>
</feature>
<name>A0A543NHA7_9ACTN</name>
<dbReference type="InterPro" id="IPR044268">
    <property type="entry name" value="PIP_synthase_PgsA1"/>
</dbReference>
<keyword evidence="17" id="KW-0444">Lipid biosynthesis</keyword>
<gene>
    <name evidence="19" type="ORF">FHX37_1132</name>
</gene>
<keyword evidence="17" id="KW-0443">Lipid metabolism</keyword>
<sequence>MLRFLRPYLARMLLPVGRGLARVGVTPTAVTLTGAVGVTVSSLAFYPQGKLYIGSVVVTAFVLCDMLDGAVARVSNGTSKWGAFLDSTLDRVSDAAILAGLLLWFTGEGADPMLAGLTLFCMVSGFGVSYVKARAEGLGVNCDVGVAGRSERLVLVLVAAGIGGLDVPYVLPVGLWLLAVLSGVTVVQRLLETYNRLTHPNQHAGNAGTH</sequence>
<comment type="cofactor">
    <cofactor evidence="17">
        <name>Mg(2+)</name>
        <dbReference type="ChEBI" id="CHEBI:18420"/>
    </cofactor>
    <text evidence="17">Contains a di-nuclear catalytic Mg(2+) center.</text>
</comment>
<dbReference type="GO" id="GO:0005886">
    <property type="term" value="C:plasma membrane"/>
    <property type="evidence" value="ECO:0007669"/>
    <property type="project" value="UniProtKB-SubCell"/>
</dbReference>
<feature type="binding site" evidence="17">
    <location>
        <position position="65"/>
    </location>
    <ligand>
        <name>Mg(2+)</name>
        <dbReference type="ChEBI" id="CHEBI:18420"/>
        <label>1</label>
    </ligand>
</feature>
<keyword evidence="7 17" id="KW-0808">Transferase</keyword>
<evidence type="ECO:0000256" key="13">
    <source>
        <dbReference type="ARBA" id="ARBA00023935"/>
    </source>
</evidence>
<keyword evidence="12 17" id="KW-0472">Membrane</keyword>
<evidence type="ECO:0000256" key="4">
    <source>
        <dbReference type="ARBA" id="ARBA00010441"/>
    </source>
</evidence>
<organism evidence="19 20">
    <name type="scientific">Haloactinospora alba</name>
    <dbReference type="NCBI Taxonomy" id="405555"/>
    <lineage>
        <taxon>Bacteria</taxon>
        <taxon>Bacillati</taxon>
        <taxon>Actinomycetota</taxon>
        <taxon>Actinomycetes</taxon>
        <taxon>Streptosporangiales</taxon>
        <taxon>Nocardiopsidaceae</taxon>
        <taxon>Haloactinospora</taxon>
    </lineage>
</organism>
<dbReference type="EC" id="2.7.8.-" evidence="17"/>
<comment type="pathway">
    <text evidence="2 17">Phospholipid metabolism; phosphatidylinositol phosphate biosynthesis.</text>
</comment>
<keyword evidence="10 17" id="KW-0460">Magnesium</keyword>
<evidence type="ECO:0000256" key="14">
    <source>
        <dbReference type="ARBA" id="ARBA00024082"/>
    </source>
</evidence>
<keyword evidence="11 17" id="KW-1133">Transmembrane helix</keyword>
<dbReference type="NCBIfam" id="NF045883">
    <property type="entry name" value="PIPSynth"/>
    <property type="match status" value="1"/>
</dbReference>
<evidence type="ECO:0000313" key="20">
    <source>
        <dbReference type="Proteomes" id="UP000317422"/>
    </source>
</evidence>
<feature type="binding site" evidence="17">
    <location>
        <position position="73"/>
    </location>
    <ligand>
        <name>a CDP-1,2-diacyl-sn-glycerol</name>
        <dbReference type="ChEBI" id="CHEBI:58332"/>
    </ligand>
</feature>
<evidence type="ECO:0000256" key="7">
    <source>
        <dbReference type="ARBA" id="ARBA00022679"/>
    </source>
</evidence>
<keyword evidence="8 17" id="KW-0812">Transmembrane</keyword>
<evidence type="ECO:0000256" key="8">
    <source>
        <dbReference type="ARBA" id="ARBA00022692"/>
    </source>
</evidence>
<feature type="transmembrane region" description="Helical" evidence="17">
    <location>
        <begin position="20"/>
        <end position="45"/>
    </location>
</feature>
<evidence type="ECO:0000256" key="6">
    <source>
        <dbReference type="ARBA" id="ARBA00022475"/>
    </source>
</evidence>
<evidence type="ECO:0000256" key="12">
    <source>
        <dbReference type="ARBA" id="ARBA00023136"/>
    </source>
</evidence>
<evidence type="ECO:0000256" key="18">
    <source>
        <dbReference type="RuleBase" id="RU003750"/>
    </source>
</evidence>
<evidence type="ECO:0000256" key="9">
    <source>
        <dbReference type="ARBA" id="ARBA00022723"/>
    </source>
</evidence>
<evidence type="ECO:0000256" key="1">
    <source>
        <dbReference type="ARBA" id="ARBA00004651"/>
    </source>
</evidence>
<dbReference type="InterPro" id="IPR043130">
    <property type="entry name" value="CDP-OH_PTrfase_TM_dom"/>
</dbReference>
<evidence type="ECO:0000256" key="10">
    <source>
        <dbReference type="ARBA" id="ARBA00022842"/>
    </source>
</evidence>